<protein>
    <submittedName>
        <fullName evidence="1">Uncharacterized protein</fullName>
    </submittedName>
</protein>
<evidence type="ECO:0000313" key="1">
    <source>
        <dbReference type="EMBL" id="MCL7024583.1"/>
    </source>
</evidence>
<evidence type="ECO:0000313" key="2">
    <source>
        <dbReference type="Proteomes" id="UP001177140"/>
    </source>
</evidence>
<dbReference type="PANTHER" id="PTHR35465">
    <property type="entry name" value="CAVEOLIN-1 PROTEIN"/>
    <property type="match status" value="1"/>
</dbReference>
<name>A0AA41S1D4_PAPNU</name>
<reference evidence="1" key="1">
    <citation type="submission" date="2022-03" db="EMBL/GenBank/DDBJ databases">
        <title>A functionally conserved STORR gene fusion in Papaver species that diverged 16.8 million years ago.</title>
        <authorList>
            <person name="Catania T."/>
        </authorList>
    </citation>
    <scope>NUCLEOTIDE SEQUENCE</scope>
    <source>
        <strain evidence="1">S-191538</strain>
    </source>
</reference>
<accession>A0AA41S1D4</accession>
<comment type="caution">
    <text evidence="1">The sequence shown here is derived from an EMBL/GenBank/DDBJ whole genome shotgun (WGS) entry which is preliminary data.</text>
</comment>
<proteinExistence type="predicted"/>
<dbReference type="AlphaFoldDB" id="A0AA41S1D4"/>
<dbReference type="Proteomes" id="UP001177140">
    <property type="component" value="Unassembled WGS sequence"/>
</dbReference>
<dbReference type="EMBL" id="JAJJMA010036060">
    <property type="protein sequence ID" value="MCL7024583.1"/>
    <property type="molecule type" value="Genomic_DNA"/>
</dbReference>
<keyword evidence="2" id="KW-1185">Reference proteome</keyword>
<organism evidence="1 2">
    <name type="scientific">Papaver nudicaule</name>
    <name type="common">Iceland poppy</name>
    <dbReference type="NCBI Taxonomy" id="74823"/>
    <lineage>
        <taxon>Eukaryota</taxon>
        <taxon>Viridiplantae</taxon>
        <taxon>Streptophyta</taxon>
        <taxon>Embryophyta</taxon>
        <taxon>Tracheophyta</taxon>
        <taxon>Spermatophyta</taxon>
        <taxon>Magnoliopsida</taxon>
        <taxon>Ranunculales</taxon>
        <taxon>Papaveraceae</taxon>
        <taxon>Papaveroideae</taxon>
        <taxon>Papaver</taxon>
    </lineage>
</organism>
<dbReference type="PANTHER" id="PTHR35465:SF1">
    <property type="entry name" value="PHOSPHATIDYLINOSITOL-GLYCAN BIOSYNTHESIS CLASS X PROTEIN"/>
    <property type="match status" value="1"/>
</dbReference>
<gene>
    <name evidence="1" type="ORF">MKW94_027175</name>
</gene>
<sequence length="160" mass="18219">MGLLLRLSIKSQVTVCSLVNTKYGTYTLCTQNIVKVLPIGSRLYRLIGLKSSIWYEVKISYPASLLMIFQLIRDKLDNGHNWNRRLLNTEKLIFKADIYFMQSLDQSENYVLVSVESAGVVAIPGVNERELIKIDLSAVRPSAASFSPHQCTWIMHIKRT</sequence>